<dbReference type="SUPFAM" id="SSF53474">
    <property type="entry name" value="alpha/beta-Hydrolases"/>
    <property type="match status" value="1"/>
</dbReference>
<evidence type="ECO:0000313" key="3">
    <source>
        <dbReference type="EMBL" id="ACV21477.1"/>
    </source>
</evidence>
<feature type="domain" description="AB hydrolase-1" evidence="2">
    <location>
        <begin position="30"/>
        <end position="122"/>
    </location>
</feature>
<protein>
    <submittedName>
        <fullName evidence="3">Predicted hydrolase or acyltransferase of alpha/beta superfamily</fullName>
    </submittedName>
</protein>
<keyword evidence="1 3" id="KW-0378">Hydrolase</keyword>
<dbReference type="HOGENOM" id="CLU_983172_0_0_11"/>
<dbReference type="eggNOG" id="COG2267">
    <property type="taxonomic scope" value="Bacteria"/>
</dbReference>
<dbReference type="AlphaFoldDB" id="C7N2V6"/>
<dbReference type="RefSeq" id="WP_012797583.1">
    <property type="nucleotide sequence ID" value="NC_013165.1"/>
</dbReference>
<name>C7N2V6_SLAHD</name>
<dbReference type="PANTHER" id="PTHR46118:SF4">
    <property type="entry name" value="PROTEIN ABHD11"/>
    <property type="match status" value="1"/>
</dbReference>
<evidence type="ECO:0000256" key="1">
    <source>
        <dbReference type="ARBA" id="ARBA00022801"/>
    </source>
</evidence>
<accession>C7N2V6</accession>
<dbReference type="GO" id="GO:0016787">
    <property type="term" value="F:hydrolase activity"/>
    <property type="evidence" value="ECO:0007669"/>
    <property type="project" value="UniProtKB-KW"/>
</dbReference>
<evidence type="ECO:0000313" key="4">
    <source>
        <dbReference type="Proteomes" id="UP000002026"/>
    </source>
</evidence>
<dbReference type="InterPro" id="IPR029058">
    <property type="entry name" value="AB_hydrolase_fold"/>
</dbReference>
<dbReference type="InterPro" id="IPR000073">
    <property type="entry name" value="AB_hydrolase_1"/>
</dbReference>
<proteinExistence type="predicted"/>
<dbReference type="GO" id="GO:0016746">
    <property type="term" value="F:acyltransferase activity"/>
    <property type="evidence" value="ECO:0007669"/>
    <property type="project" value="UniProtKB-KW"/>
</dbReference>
<organism evidence="3 4">
    <name type="scientific">Slackia heliotrinireducens (strain ATCC 29202 / DSM 20476 / NCTC 11029 / RHS 1)</name>
    <name type="common">Peptococcus heliotrinreducens</name>
    <dbReference type="NCBI Taxonomy" id="471855"/>
    <lineage>
        <taxon>Bacteria</taxon>
        <taxon>Bacillati</taxon>
        <taxon>Actinomycetota</taxon>
        <taxon>Coriobacteriia</taxon>
        <taxon>Eggerthellales</taxon>
        <taxon>Eggerthellaceae</taxon>
        <taxon>Slackia</taxon>
    </lineage>
</organism>
<dbReference type="PANTHER" id="PTHR46118">
    <property type="entry name" value="PROTEIN ABHD11"/>
    <property type="match status" value="1"/>
</dbReference>
<dbReference type="EMBL" id="CP001684">
    <property type="protein sequence ID" value="ACV21477.1"/>
    <property type="molecule type" value="Genomic_DNA"/>
</dbReference>
<dbReference type="KEGG" id="shi:Shel_04160"/>
<dbReference type="Proteomes" id="UP000002026">
    <property type="component" value="Chromosome"/>
</dbReference>
<dbReference type="STRING" id="471855.Shel_04160"/>
<reference evidence="3 4" key="1">
    <citation type="journal article" date="2009" name="Stand. Genomic Sci.">
        <title>Complete genome sequence of Slackia heliotrinireducens type strain (RHS 1).</title>
        <authorList>
            <person name="Pukall R."/>
            <person name="Lapidus A."/>
            <person name="Nolan M."/>
            <person name="Copeland A."/>
            <person name="Glavina Del Rio T."/>
            <person name="Lucas S."/>
            <person name="Chen F."/>
            <person name="Tice H."/>
            <person name="Cheng J.F."/>
            <person name="Chertkov O."/>
            <person name="Bruce D."/>
            <person name="Goodwin L."/>
            <person name="Kuske C."/>
            <person name="Brettin T."/>
            <person name="Detter J.C."/>
            <person name="Han C."/>
            <person name="Pitluck S."/>
            <person name="Pati A."/>
            <person name="Mavrommatis K."/>
            <person name="Ivanova N."/>
            <person name="Ovchinnikova G."/>
            <person name="Chen A."/>
            <person name="Palaniappan K."/>
            <person name="Schneider S."/>
            <person name="Rohde M."/>
            <person name="Chain P."/>
            <person name="D'haeseleer P."/>
            <person name="Goker M."/>
            <person name="Bristow J."/>
            <person name="Eisen J.A."/>
            <person name="Markowitz V."/>
            <person name="Kyrpides N.C."/>
            <person name="Klenk H.P."/>
            <person name="Hugenholtz P."/>
        </authorList>
    </citation>
    <scope>NUCLEOTIDE SEQUENCE [LARGE SCALE GENOMIC DNA]</scope>
    <source>
        <strain evidence="4">ATCC 29202 / DSM 20476 / NCTC 11029 / RHS 1</strain>
    </source>
</reference>
<dbReference type="Pfam" id="PF00561">
    <property type="entry name" value="Abhydrolase_1"/>
    <property type="match status" value="1"/>
</dbReference>
<evidence type="ECO:0000259" key="2">
    <source>
        <dbReference type="Pfam" id="PF00561"/>
    </source>
</evidence>
<keyword evidence="3" id="KW-0012">Acyltransferase</keyword>
<gene>
    <name evidence="3" type="ordered locus">Shel_04160</name>
</gene>
<keyword evidence="3" id="KW-0808">Transferase</keyword>
<sequence>MPYITTQDGTKLYYEDRPAKDQANASAEDLLIIHGLGSSHYDLAQFIDDLNETHRVVFYDQRNHADSDRAQLHLNVKTLGQDLNDVIEQLDLRDINAFGHSMGAAAIFSYVNQYGTERLSSIGIADMSPYLSNADWKGGIRQGTWTDKDFMGDMDRLFDDAAWGAWHIAKTLMNPKLQGMPADQEAAAIEGMRPNADPLGFPALWFSLFYTDQRPALAKIDVPVLYLMPELPLYSHVNVDFIASQVKAGFTLEENFPGTTHLILSEAPHETAAAVERFLAATK</sequence>
<keyword evidence="4" id="KW-1185">Reference proteome</keyword>
<dbReference type="Gene3D" id="3.40.50.1820">
    <property type="entry name" value="alpha/beta hydrolase"/>
    <property type="match status" value="1"/>
</dbReference>